<dbReference type="PANTHER" id="PTHR19818:SF144">
    <property type="entry name" value="METALLOTHIONEIN EXPRESSION ACTIVATOR-RELATED"/>
    <property type="match status" value="1"/>
</dbReference>
<evidence type="ECO:0000256" key="3">
    <source>
        <dbReference type="ARBA" id="ARBA00022771"/>
    </source>
</evidence>
<protein>
    <recommendedName>
        <fullName evidence="7">C2H2-type domain-containing protein</fullName>
    </recommendedName>
</protein>
<dbReference type="SUPFAM" id="SSF57667">
    <property type="entry name" value="beta-beta-alpha zinc fingers"/>
    <property type="match status" value="1"/>
</dbReference>
<keyword evidence="3 5" id="KW-0863">Zinc-finger</keyword>
<dbReference type="Proteomes" id="UP000620104">
    <property type="component" value="Unassembled WGS sequence"/>
</dbReference>
<dbReference type="InterPro" id="IPR036236">
    <property type="entry name" value="Znf_C2H2_sf"/>
</dbReference>
<evidence type="ECO:0000256" key="5">
    <source>
        <dbReference type="PROSITE-ProRule" id="PRU00042"/>
    </source>
</evidence>
<proteinExistence type="predicted"/>
<keyword evidence="4" id="KW-0862">Zinc</keyword>
<feature type="compositionally biased region" description="Polar residues" evidence="6">
    <location>
        <begin position="397"/>
        <end position="411"/>
    </location>
</feature>
<keyword evidence="9" id="KW-1185">Reference proteome</keyword>
<sequence length="539" mass="58518">MSFIAPSENIAQDYQRSTSFSLAPEAFGTAGSLDLNLDLEKQQQHHLRQFLYFQGLALQRSEERQRSLAVSETFDGINHIHHDTRPSPDTLSSGSVEDRLHDFITIESLSDTSVSTPSTPDLLGTNIPSLPSRSFPSSDLDLSPSSVVQTPAYSMTGAPSPLQDANAIAAGCIPHDVQSQIKVTSLQPFDQFGTYTHALPSSAQFPLYYQQAVEMPPLIQHATSKVTIDTTPPMLATATRQRSFSVAGTLPSSYAQSAMSPYYVSGHPASYHQLCLAGYIPAQPDMFSESAMAGMDANQHQRTFSLPAGSLPMHFNPSISLPPTERVLAFDSTLDSDSIAFVSRRSSLVAMSAPSHRKAQEQRSKPYDRAGQTSSRSPPCVSEHDGTSKSRKPSLNAECSGQESSLGSSIPASIIPESLKDLPASMIRNPHGGGRGYVPGETQEDPKKRHKCGICGRGFARLYNLKSHALTHDPARPKPHECPHAKCSRSFSRLHDLERHRQGIHRDGPLMEAKEQGIAPAVARANTRIAKRAADSDSL</sequence>
<dbReference type="PROSITE" id="PS00028">
    <property type="entry name" value="ZINC_FINGER_C2H2_1"/>
    <property type="match status" value="2"/>
</dbReference>
<dbReference type="Pfam" id="PF00096">
    <property type="entry name" value="zf-C2H2"/>
    <property type="match status" value="2"/>
</dbReference>
<dbReference type="Gene3D" id="3.30.160.60">
    <property type="entry name" value="Classic Zinc Finger"/>
    <property type="match status" value="2"/>
</dbReference>
<keyword evidence="1" id="KW-0479">Metal-binding</keyword>
<feature type="region of interest" description="Disordered" evidence="6">
    <location>
        <begin position="350"/>
        <end position="412"/>
    </location>
</feature>
<dbReference type="GO" id="GO:0000978">
    <property type="term" value="F:RNA polymerase II cis-regulatory region sequence-specific DNA binding"/>
    <property type="evidence" value="ECO:0007669"/>
    <property type="project" value="TreeGrafter"/>
</dbReference>
<feature type="domain" description="C2H2-type" evidence="7">
    <location>
        <begin position="450"/>
        <end position="477"/>
    </location>
</feature>
<dbReference type="GO" id="GO:0008270">
    <property type="term" value="F:zinc ion binding"/>
    <property type="evidence" value="ECO:0007669"/>
    <property type="project" value="UniProtKB-KW"/>
</dbReference>
<dbReference type="PROSITE" id="PS50157">
    <property type="entry name" value="ZINC_FINGER_C2H2_2"/>
    <property type="match status" value="2"/>
</dbReference>
<dbReference type="GO" id="GO:0000981">
    <property type="term" value="F:DNA-binding transcription factor activity, RNA polymerase II-specific"/>
    <property type="evidence" value="ECO:0007669"/>
    <property type="project" value="TreeGrafter"/>
</dbReference>
<reference evidence="8" key="1">
    <citation type="submission" date="2020-07" db="EMBL/GenBank/DDBJ databases">
        <title>Draft Genome Sequence of a Deep-Sea Yeast, Naganishia (Cryptococcus) liquefaciens strain N6.</title>
        <authorList>
            <person name="Han Y.W."/>
            <person name="Kajitani R."/>
            <person name="Morimoto H."/>
            <person name="Parhat M."/>
            <person name="Tsubouchi H."/>
            <person name="Bakenova O."/>
            <person name="Ogata M."/>
            <person name="Argunhan B."/>
            <person name="Aoki R."/>
            <person name="Kajiwara S."/>
            <person name="Itoh T."/>
            <person name="Iwasaki H."/>
        </authorList>
    </citation>
    <scope>NUCLEOTIDE SEQUENCE</scope>
    <source>
        <strain evidence="8">N6</strain>
    </source>
</reference>
<dbReference type="SMART" id="SM00355">
    <property type="entry name" value="ZnF_C2H2"/>
    <property type="match status" value="2"/>
</dbReference>
<dbReference type="GO" id="GO:0045944">
    <property type="term" value="P:positive regulation of transcription by RNA polymerase II"/>
    <property type="evidence" value="ECO:0007669"/>
    <property type="project" value="UniProtKB-ARBA"/>
</dbReference>
<organism evidence="8 9">
    <name type="scientific">Naganishia liquefaciens</name>
    <dbReference type="NCBI Taxonomy" id="104408"/>
    <lineage>
        <taxon>Eukaryota</taxon>
        <taxon>Fungi</taxon>
        <taxon>Dikarya</taxon>
        <taxon>Basidiomycota</taxon>
        <taxon>Agaricomycotina</taxon>
        <taxon>Tremellomycetes</taxon>
        <taxon>Filobasidiales</taxon>
        <taxon>Filobasidiaceae</taxon>
        <taxon>Naganishia</taxon>
    </lineage>
</organism>
<feature type="region of interest" description="Disordered" evidence="6">
    <location>
        <begin position="111"/>
        <end position="143"/>
    </location>
</feature>
<dbReference type="InterPro" id="IPR050329">
    <property type="entry name" value="GLI_C2H2-zinc-finger"/>
</dbReference>
<feature type="domain" description="C2H2-type" evidence="7">
    <location>
        <begin position="480"/>
        <end position="505"/>
    </location>
</feature>
<dbReference type="PANTHER" id="PTHR19818">
    <property type="entry name" value="ZINC FINGER PROTEIN ZIC AND GLI"/>
    <property type="match status" value="1"/>
</dbReference>
<evidence type="ECO:0000256" key="6">
    <source>
        <dbReference type="SAM" id="MobiDB-lite"/>
    </source>
</evidence>
<evidence type="ECO:0000259" key="7">
    <source>
        <dbReference type="PROSITE" id="PS50157"/>
    </source>
</evidence>
<comment type="caution">
    <text evidence="8">The sequence shown here is derived from an EMBL/GenBank/DDBJ whole genome shotgun (WGS) entry which is preliminary data.</text>
</comment>
<name>A0A8H3TP25_9TREE</name>
<dbReference type="EMBL" id="BLZA01000009">
    <property type="protein sequence ID" value="GHJ84632.1"/>
    <property type="molecule type" value="Genomic_DNA"/>
</dbReference>
<dbReference type="GO" id="GO:0005634">
    <property type="term" value="C:nucleus"/>
    <property type="evidence" value="ECO:0007669"/>
    <property type="project" value="UniProtKB-ARBA"/>
</dbReference>
<evidence type="ECO:0000313" key="9">
    <source>
        <dbReference type="Proteomes" id="UP000620104"/>
    </source>
</evidence>
<evidence type="ECO:0000256" key="1">
    <source>
        <dbReference type="ARBA" id="ARBA00022723"/>
    </source>
</evidence>
<dbReference type="AlphaFoldDB" id="A0A8H3TP25"/>
<accession>A0A8H3TP25</accession>
<evidence type="ECO:0000256" key="2">
    <source>
        <dbReference type="ARBA" id="ARBA00022737"/>
    </source>
</evidence>
<feature type="compositionally biased region" description="Basic and acidic residues" evidence="6">
    <location>
        <begin position="358"/>
        <end position="368"/>
    </location>
</feature>
<keyword evidence="2" id="KW-0677">Repeat</keyword>
<evidence type="ECO:0000313" key="8">
    <source>
        <dbReference type="EMBL" id="GHJ84632.1"/>
    </source>
</evidence>
<dbReference type="InterPro" id="IPR013087">
    <property type="entry name" value="Znf_C2H2_type"/>
</dbReference>
<gene>
    <name evidence="8" type="ORF">NliqN6_1034</name>
</gene>
<evidence type="ECO:0000256" key="4">
    <source>
        <dbReference type="ARBA" id="ARBA00022833"/>
    </source>
</evidence>
<feature type="region of interest" description="Disordered" evidence="6">
    <location>
        <begin position="428"/>
        <end position="450"/>
    </location>
</feature>
<dbReference type="OrthoDB" id="8117402at2759"/>